<comment type="caution">
    <text evidence="5">The sequence shown here is derived from an EMBL/GenBank/DDBJ whole genome shotgun (WGS) entry which is preliminary data.</text>
</comment>
<dbReference type="Gene3D" id="1.20.190.20">
    <property type="entry name" value="14-3-3 domain"/>
    <property type="match status" value="1"/>
</dbReference>
<dbReference type="SUPFAM" id="SSF54001">
    <property type="entry name" value="Cysteine proteinases"/>
    <property type="match status" value="1"/>
</dbReference>
<sequence>MKGDYHRYLAEFKTGAERKETAESTLSAYKAAQNCSATTKGNHKLTDAVLPESKNWKEEGIVTPVKDQGHCGSCWTFSTTGALEAAYVQGTAIFTAECSYSFHFACISPSASVTPSHPSPHSLRRLPPSLPPFSSTF</sequence>
<dbReference type="GO" id="GO:0008234">
    <property type="term" value="F:cysteine-type peptidase activity"/>
    <property type="evidence" value="ECO:0007669"/>
    <property type="project" value="InterPro"/>
</dbReference>
<dbReference type="GO" id="GO:0006508">
    <property type="term" value="P:proteolysis"/>
    <property type="evidence" value="ECO:0007669"/>
    <property type="project" value="UniProtKB-KW"/>
</dbReference>
<dbReference type="InterPro" id="IPR000668">
    <property type="entry name" value="Peptidase_C1A_C"/>
</dbReference>
<dbReference type="InterPro" id="IPR036815">
    <property type="entry name" value="14-3-3_dom_sf"/>
</dbReference>
<evidence type="ECO:0000313" key="5">
    <source>
        <dbReference type="EMBL" id="KAB2625913.1"/>
    </source>
</evidence>
<dbReference type="Pfam" id="PF00244">
    <property type="entry name" value="14-3-3"/>
    <property type="match status" value="1"/>
</dbReference>
<dbReference type="SUPFAM" id="SSF48445">
    <property type="entry name" value="14-3-3 protein"/>
    <property type="match status" value="1"/>
</dbReference>
<dbReference type="PANTHER" id="PTHR18860">
    <property type="entry name" value="14-3-3 PROTEIN"/>
    <property type="match status" value="1"/>
</dbReference>
<feature type="region of interest" description="Disordered" evidence="2">
    <location>
        <begin position="117"/>
        <end position="137"/>
    </location>
</feature>
<dbReference type="InterPro" id="IPR023410">
    <property type="entry name" value="14-3-3_domain"/>
</dbReference>
<accession>A0A5N5HH44</accession>
<dbReference type="PROSITE" id="PS00139">
    <property type="entry name" value="THIOL_PROTEASE_CYS"/>
    <property type="match status" value="1"/>
</dbReference>
<keyword evidence="5" id="KW-0378">Hydrolase</keyword>
<dbReference type="InterPro" id="IPR000169">
    <property type="entry name" value="Pept_cys_AS"/>
</dbReference>
<protein>
    <submittedName>
        <fullName evidence="5">Thiol protease aleurain-like</fullName>
    </submittedName>
</protein>
<comment type="similarity">
    <text evidence="1">Belongs to the 14-3-3 family.</text>
</comment>
<proteinExistence type="inferred from homology"/>
<reference evidence="5 6" key="3">
    <citation type="submission" date="2019-11" db="EMBL/GenBank/DDBJ databases">
        <title>A de novo genome assembly of a pear dwarfing rootstock.</title>
        <authorList>
            <person name="Wang F."/>
            <person name="Wang J."/>
            <person name="Li S."/>
            <person name="Zhang Y."/>
            <person name="Fang M."/>
            <person name="Ma L."/>
            <person name="Zhao Y."/>
            <person name="Jiang S."/>
        </authorList>
    </citation>
    <scope>NUCLEOTIDE SEQUENCE [LARGE SCALE GENOMIC DNA]</scope>
    <source>
        <strain evidence="5">S2</strain>
        <tissue evidence="5">Leaf</tissue>
    </source>
</reference>
<keyword evidence="6" id="KW-1185">Reference proteome</keyword>
<gene>
    <name evidence="5" type="ORF">D8674_017573</name>
</gene>
<evidence type="ECO:0000313" key="6">
    <source>
        <dbReference type="Proteomes" id="UP000327157"/>
    </source>
</evidence>
<dbReference type="EMBL" id="SMOL01000160">
    <property type="protein sequence ID" value="KAB2625913.1"/>
    <property type="molecule type" value="Genomic_DNA"/>
</dbReference>
<reference evidence="6" key="2">
    <citation type="submission" date="2019-10" db="EMBL/GenBank/DDBJ databases">
        <title>A de novo genome assembly of a pear dwarfing rootstock.</title>
        <authorList>
            <person name="Wang F."/>
            <person name="Wang J."/>
            <person name="Li S."/>
            <person name="Zhang Y."/>
            <person name="Fang M."/>
            <person name="Ma L."/>
            <person name="Zhao Y."/>
            <person name="Jiang S."/>
        </authorList>
    </citation>
    <scope>NUCLEOTIDE SEQUENCE [LARGE SCALE GENOMIC DNA]</scope>
</reference>
<evidence type="ECO:0000259" key="4">
    <source>
        <dbReference type="Pfam" id="PF00244"/>
    </source>
</evidence>
<reference evidence="5 6" key="1">
    <citation type="submission" date="2019-09" db="EMBL/GenBank/DDBJ databases">
        <authorList>
            <person name="Ou C."/>
        </authorList>
    </citation>
    <scope>NUCLEOTIDE SEQUENCE [LARGE SCALE GENOMIC DNA]</scope>
    <source>
        <strain evidence="5">S2</strain>
        <tissue evidence="5">Leaf</tissue>
    </source>
</reference>
<dbReference type="InterPro" id="IPR038765">
    <property type="entry name" value="Papain-like_cys_pep_sf"/>
</dbReference>
<dbReference type="AlphaFoldDB" id="A0A5N5HH44"/>
<dbReference type="Proteomes" id="UP000327157">
    <property type="component" value="Chromosome 16"/>
</dbReference>
<organism evidence="5 6">
    <name type="scientific">Pyrus ussuriensis x Pyrus communis</name>
    <dbReference type="NCBI Taxonomy" id="2448454"/>
    <lineage>
        <taxon>Eukaryota</taxon>
        <taxon>Viridiplantae</taxon>
        <taxon>Streptophyta</taxon>
        <taxon>Embryophyta</taxon>
        <taxon>Tracheophyta</taxon>
        <taxon>Spermatophyta</taxon>
        <taxon>Magnoliopsida</taxon>
        <taxon>eudicotyledons</taxon>
        <taxon>Gunneridae</taxon>
        <taxon>Pentapetalae</taxon>
        <taxon>rosids</taxon>
        <taxon>fabids</taxon>
        <taxon>Rosales</taxon>
        <taxon>Rosaceae</taxon>
        <taxon>Amygdaloideae</taxon>
        <taxon>Maleae</taxon>
        <taxon>Pyrus</taxon>
    </lineage>
</organism>
<dbReference type="Pfam" id="PF00112">
    <property type="entry name" value="Peptidase_C1"/>
    <property type="match status" value="1"/>
</dbReference>
<feature type="domain" description="Peptidase C1A papain C-terminal" evidence="3">
    <location>
        <begin position="50"/>
        <end position="92"/>
    </location>
</feature>
<evidence type="ECO:0000259" key="3">
    <source>
        <dbReference type="Pfam" id="PF00112"/>
    </source>
</evidence>
<dbReference type="OrthoDB" id="1716297at2759"/>
<dbReference type="InterPro" id="IPR000308">
    <property type="entry name" value="14-3-3"/>
</dbReference>
<evidence type="ECO:0000256" key="1">
    <source>
        <dbReference type="ARBA" id="ARBA00006141"/>
    </source>
</evidence>
<feature type="domain" description="14-3-3" evidence="4">
    <location>
        <begin position="1"/>
        <end position="38"/>
    </location>
</feature>
<dbReference type="Gene3D" id="3.90.70.10">
    <property type="entry name" value="Cysteine proteinases"/>
    <property type="match status" value="1"/>
</dbReference>
<keyword evidence="5" id="KW-0645">Protease</keyword>
<name>A0A5N5HH44_9ROSA</name>
<evidence type="ECO:0000256" key="2">
    <source>
        <dbReference type="SAM" id="MobiDB-lite"/>
    </source>
</evidence>